<dbReference type="Proteomes" id="UP001596160">
    <property type="component" value="Unassembled WGS sequence"/>
</dbReference>
<evidence type="ECO:0000313" key="1">
    <source>
        <dbReference type="EMBL" id="MFC5154169.1"/>
    </source>
</evidence>
<dbReference type="EMBL" id="JBHSKP010000013">
    <property type="protein sequence ID" value="MFC5154169.1"/>
    <property type="molecule type" value="Genomic_DNA"/>
</dbReference>
<name>A0ABW0AQZ3_9ACTN</name>
<accession>A0ABW0AQZ3</accession>
<dbReference type="RefSeq" id="WP_344480086.1">
    <property type="nucleotide sequence ID" value="NZ_BAAASB010000014.1"/>
</dbReference>
<evidence type="ECO:0000313" key="2">
    <source>
        <dbReference type="Proteomes" id="UP001596160"/>
    </source>
</evidence>
<gene>
    <name evidence="1" type="ORF">ACFPRH_20755</name>
</gene>
<keyword evidence="2" id="KW-1185">Reference proteome</keyword>
<comment type="caution">
    <text evidence="1">The sequence shown here is derived from an EMBL/GenBank/DDBJ whole genome shotgun (WGS) entry which is preliminary data.</text>
</comment>
<protein>
    <submittedName>
        <fullName evidence="1">Transcriptional regulator, XRE family protein</fullName>
    </submittedName>
</protein>
<organism evidence="1 2">
    <name type="scientific">Streptomyces amakusaensis</name>
    <dbReference type="NCBI Taxonomy" id="67271"/>
    <lineage>
        <taxon>Bacteria</taxon>
        <taxon>Bacillati</taxon>
        <taxon>Actinomycetota</taxon>
        <taxon>Actinomycetes</taxon>
        <taxon>Kitasatosporales</taxon>
        <taxon>Streptomycetaceae</taxon>
        <taxon>Streptomyces</taxon>
    </lineage>
</organism>
<reference evidence="2" key="1">
    <citation type="journal article" date="2019" name="Int. J. Syst. Evol. Microbiol.">
        <title>The Global Catalogue of Microorganisms (GCM) 10K type strain sequencing project: providing services to taxonomists for standard genome sequencing and annotation.</title>
        <authorList>
            <consortium name="The Broad Institute Genomics Platform"/>
            <consortium name="The Broad Institute Genome Sequencing Center for Infectious Disease"/>
            <person name="Wu L."/>
            <person name="Ma J."/>
        </authorList>
    </citation>
    <scope>NUCLEOTIDE SEQUENCE [LARGE SCALE GENOMIC DNA]</scope>
    <source>
        <strain evidence="2">PCU 266</strain>
    </source>
</reference>
<sequence length="504" mass="54999">MPRPTLFRVLLQQRHWDDWAVFDTRFQETARQVGAELGSAAVSSATVPQRTFARWFSGTWFGSPQRHAVPVLERMLGFSCAELFLPAPDVLHASAAVHERPGVDASVRIGERWATSRLFLSLTESAADAWELCGRGSLDGTTVAVQFHPAVRDRSGRLRLHPAEEDVLHGFVRPARRGVVVGVEERGNGESGLYAVDAAAVRRSLAGASGKDGAVVVPGAHELDDLTYGILWSLVQLDDGLLAHDRALDEEHRALEAYLPLERSALSRGALPGLTGAAAGWMGSAFCARYIGRRLERVSAAPVFWTREQTGEESAPWLFFAHKVDYLTELGARFGGAPDPIVRVFVVPEEQVRRSPRYERLLLFLAVALMERLGITVRVVVDEGFAGVDGFALVLGERVVVANWVRTEEVWAARTTTERRELAAYRDTVGEATALDTLKQGEGPAGRLRALAGLLGLEWGWLVGRCRDLGSSGVTGMVVPRSRLITLSALEDTLVFVGALDPAR</sequence>
<proteinExistence type="predicted"/>